<dbReference type="OrthoDB" id="10071849at2759"/>
<organism evidence="7 8">
    <name type="scientific">Dipodomys ordii</name>
    <name type="common">Ord's kangaroo rat</name>
    <dbReference type="NCBI Taxonomy" id="10020"/>
    <lineage>
        <taxon>Eukaryota</taxon>
        <taxon>Metazoa</taxon>
        <taxon>Chordata</taxon>
        <taxon>Craniata</taxon>
        <taxon>Vertebrata</taxon>
        <taxon>Euteleostomi</taxon>
        <taxon>Mammalia</taxon>
        <taxon>Eutheria</taxon>
        <taxon>Euarchontoglires</taxon>
        <taxon>Glires</taxon>
        <taxon>Rodentia</taxon>
        <taxon>Castorimorpha</taxon>
        <taxon>Heteromyidae</taxon>
        <taxon>Dipodomyinae</taxon>
        <taxon>Dipodomys</taxon>
    </lineage>
</organism>
<comment type="subcellular location">
    <subcellularLocation>
        <location evidence="1">Membrane</location>
        <topology evidence="1">Multi-pass membrane protein</topology>
    </subcellularLocation>
</comment>
<dbReference type="PANTHER" id="PTHR23320">
    <property type="entry name" value="MEMBRANE-SPANNING 4-DOMAINS SUBFAMILY A MS4A -RELATED"/>
    <property type="match status" value="1"/>
</dbReference>
<reference evidence="8" key="1">
    <citation type="submission" date="2025-08" db="UniProtKB">
        <authorList>
            <consortium name="RefSeq"/>
        </authorList>
    </citation>
    <scope>IDENTIFICATION</scope>
    <source>
        <tissue evidence="8">Kidney</tissue>
    </source>
</reference>
<dbReference type="InterPro" id="IPR030417">
    <property type="entry name" value="MS4A"/>
</dbReference>
<dbReference type="Proteomes" id="UP000081671">
    <property type="component" value="Unplaced"/>
</dbReference>
<evidence type="ECO:0000313" key="7">
    <source>
        <dbReference type="Proteomes" id="UP000081671"/>
    </source>
</evidence>
<dbReference type="GeneID" id="105995386"/>
<proteinExistence type="inferred from homology"/>
<comment type="similarity">
    <text evidence="2">Belongs to the MS4A family.</text>
</comment>
<dbReference type="Pfam" id="PF04103">
    <property type="entry name" value="CD20"/>
    <property type="match status" value="1"/>
</dbReference>
<evidence type="ECO:0000256" key="1">
    <source>
        <dbReference type="ARBA" id="ARBA00004141"/>
    </source>
</evidence>
<dbReference type="GO" id="GO:0005794">
    <property type="term" value="C:Golgi apparatus"/>
    <property type="evidence" value="ECO:0007669"/>
    <property type="project" value="TreeGrafter"/>
</dbReference>
<dbReference type="AlphaFoldDB" id="A0A1S3G6U1"/>
<accession>A0A1S3G6U1</accession>
<evidence type="ECO:0000256" key="4">
    <source>
        <dbReference type="ARBA" id="ARBA00022989"/>
    </source>
</evidence>
<evidence type="ECO:0000256" key="6">
    <source>
        <dbReference type="SAM" id="Phobius"/>
    </source>
</evidence>
<evidence type="ECO:0000256" key="5">
    <source>
        <dbReference type="ARBA" id="ARBA00023136"/>
    </source>
</evidence>
<dbReference type="GO" id="GO:0005886">
    <property type="term" value="C:plasma membrane"/>
    <property type="evidence" value="ECO:0007669"/>
    <property type="project" value="TreeGrafter"/>
</dbReference>
<dbReference type="PANTHER" id="PTHR23320:SF128">
    <property type="entry name" value="MEMBRANE-SPANNING 4-DOMAINS SUBFAMILY A MEMBER 4A"/>
    <property type="match status" value="1"/>
</dbReference>
<evidence type="ECO:0000256" key="2">
    <source>
        <dbReference type="ARBA" id="ARBA00009565"/>
    </source>
</evidence>
<gene>
    <name evidence="8" type="primary">LOC105995386</name>
</gene>
<keyword evidence="3 6" id="KW-0812">Transmembrane</keyword>
<keyword evidence="4 6" id="KW-1133">Transmembrane helix</keyword>
<keyword evidence="5 6" id="KW-0472">Membrane</keyword>
<name>A0A1S3G6U1_DIPOR</name>
<dbReference type="RefSeq" id="XP_012884543.1">
    <property type="nucleotide sequence ID" value="XM_013029089.1"/>
</dbReference>
<evidence type="ECO:0000313" key="8">
    <source>
        <dbReference type="RefSeq" id="XP_012884543.1"/>
    </source>
</evidence>
<feature type="transmembrane region" description="Helical" evidence="6">
    <location>
        <begin position="98"/>
        <end position="124"/>
    </location>
</feature>
<sequence length="215" mass="23070">MDVPRALPSSDTQLTLTGESSTVSAVMATRHISGETTLEAVPDAKNSGKVVSLESDLWRQRTARFLEGEPKVLGFMISGSLSLSAGIKTTNCLIQSSLVMNIISSVLAAGGIFINFFSLFIQSAAYHQRHPQNKSLARFIFMSMDGILLLFSMLEFCISVSNSAFGCKVACCSSSEVVLVMPPESKKAGTASPALLEQGVMPPTGLYNNVPENYY</sequence>
<feature type="transmembrane region" description="Helical" evidence="6">
    <location>
        <begin position="136"/>
        <end position="154"/>
    </location>
</feature>
<evidence type="ECO:0000256" key="3">
    <source>
        <dbReference type="ARBA" id="ARBA00022692"/>
    </source>
</evidence>
<keyword evidence="7" id="KW-1185">Reference proteome</keyword>
<protein>
    <submittedName>
        <fullName evidence="8">Membrane-spanning 4-domains subfamily A member 4A-like isoform X2</fullName>
    </submittedName>
</protein>
<dbReference type="InterPro" id="IPR007237">
    <property type="entry name" value="CD20-like"/>
</dbReference>